<dbReference type="GO" id="GO:0016020">
    <property type="term" value="C:membrane"/>
    <property type="evidence" value="ECO:0007669"/>
    <property type="project" value="InterPro"/>
</dbReference>
<name>A0A150XGH6_9BACT</name>
<dbReference type="Pfam" id="PF06580">
    <property type="entry name" value="His_kinase"/>
    <property type="match status" value="1"/>
</dbReference>
<protein>
    <recommendedName>
        <fullName evidence="3">Signal transduction histidine kinase internal region domain-containing protein</fullName>
    </recommendedName>
</protein>
<keyword evidence="5" id="KW-1185">Reference proteome</keyword>
<dbReference type="OrthoDB" id="927174at2"/>
<dbReference type="RefSeq" id="WP_157717505.1">
    <property type="nucleotide sequence ID" value="NZ_LRPC01000001.1"/>
</dbReference>
<feature type="transmembrane region" description="Helical" evidence="2">
    <location>
        <begin position="116"/>
        <end position="134"/>
    </location>
</feature>
<dbReference type="PANTHER" id="PTHR34220">
    <property type="entry name" value="SENSOR HISTIDINE KINASE YPDA"/>
    <property type="match status" value="1"/>
</dbReference>
<dbReference type="InterPro" id="IPR050640">
    <property type="entry name" value="Bact_2-comp_sensor_kinase"/>
</dbReference>
<evidence type="ECO:0000256" key="1">
    <source>
        <dbReference type="SAM" id="Coils"/>
    </source>
</evidence>
<proteinExistence type="predicted"/>
<gene>
    <name evidence="4" type="ORF">AWW68_03255</name>
</gene>
<dbReference type="PANTHER" id="PTHR34220:SF7">
    <property type="entry name" value="SENSOR HISTIDINE KINASE YPDA"/>
    <property type="match status" value="1"/>
</dbReference>
<keyword evidence="2" id="KW-0472">Membrane</keyword>
<feature type="domain" description="Signal transduction histidine kinase internal region" evidence="3">
    <location>
        <begin position="162"/>
        <end position="239"/>
    </location>
</feature>
<sequence length="342" mass="39227">MPKLFRLLFFVVIGVLFLFYLFYADNNALPHLVEDANLYGFTVLAASGIGFGIITINSWLNEQIPWRSNVLGRFVAGLSLDFVFLGATLLLFGWLANVLGLIDYDMFPEDMFIRQIELKLIVLSLITMFIVTLVEFNRFSYNEFTVGQIRKLKSQRKQLELQFEALKSQLSPHYLFNSMNTISSLVYRDPNIAENFIRNLAETFNYVLNTREVQLVKLEEEIEALKDYGYLLTIRYADAISLNIEVDSAYNKKPVPPLTLQLLVENAVKHNVISSDEPLKIHIRATEEEVIVLNNKTGTPSQTASHKVGLDNIKNRYAFFTPKEISIENNDYFEVRLPMLSA</sequence>
<dbReference type="InterPro" id="IPR010559">
    <property type="entry name" value="Sig_transdc_His_kin_internal"/>
</dbReference>
<feature type="transmembrane region" description="Helical" evidence="2">
    <location>
        <begin position="7"/>
        <end position="24"/>
    </location>
</feature>
<evidence type="ECO:0000256" key="2">
    <source>
        <dbReference type="SAM" id="Phobius"/>
    </source>
</evidence>
<dbReference type="AlphaFoldDB" id="A0A150XGH6"/>
<keyword evidence="1" id="KW-0175">Coiled coil</keyword>
<reference evidence="4 5" key="1">
    <citation type="submission" date="2016-01" db="EMBL/GenBank/DDBJ databases">
        <title>Genome sequencing of Roseivirga spongicola UST030701-084.</title>
        <authorList>
            <person name="Selvaratnam C."/>
            <person name="Thevarajoo S."/>
            <person name="Goh K.M."/>
            <person name="Ee R."/>
            <person name="Chan K.-G."/>
            <person name="Chong C.S."/>
        </authorList>
    </citation>
    <scope>NUCLEOTIDE SEQUENCE [LARGE SCALE GENOMIC DNA]</scope>
    <source>
        <strain evidence="4 5">UST030701-084</strain>
    </source>
</reference>
<organism evidence="4 5">
    <name type="scientific">Roseivirga spongicola</name>
    <dbReference type="NCBI Taxonomy" id="333140"/>
    <lineage>
        <taxon>Bacteria</taxon>
        <taxon>Pseudomonadati</taxon>
        <taxon>Bacteroidota</taxon>
        <taxon>Cytophagia</taxon>
        <taxon>Cytophagales</taxon>
        <taxon>Roseivirgaceae</taxon>
        <taxon>Roseivirga</taxon>
    </lineage>
</organism>
<keyword evidence="2" id="KW-0812">Transmembrane</keyword>
<dbReference type="Proteomes" id="UP000075606">
    <property type="component" value="Unassembled WGS sequence"/>
</dbReference>
<feature type="coiled-coil region" evidence="1">
    <location>
        <begin position="142"/>
        <end position="169"/>
    </location>
</feature>
<feature type="transmembrane region" description="Helical" evidence="2">
    <location>
        <begin position="36"/>
        <end position="60"/>
    </location>
</feature>
<keyword evidence="2" id="KW-1133">Transmembrane helix</keyword>
<evidence type="ECO:0000313" key="5">
    <source>
        <dbReference type="Proteomes" id="UP000075606"/>
    </source>
</evidence>
<evidence type="ECO:0000313" key="4">
    <source>
        <dbReference type="EMBL" id="KYG77799.1"/>
    </source>
</evidence>
<dbReference type="STRING" id="333140.AWW68_03255"/>
<dbReference type="EMBL" id="LRPC01000001">
    <property type="protein sequence ID" value="KYG77799.1"/>
    <property type="molecule type" value="Genomic_DNA"/>
</dbReference>
<comment type="caution">
    <text evidence="4">The sequence shown here is derived from an EMBL/GenBank/DDBJ whole genome shotgun (WGS) entry which is preliminary data.</text>
</comment>
<accession>A0A150XGH6</accession>
<feature type="transmembrane region" description="Helical" evidence="2">
    <location>
        <begin position="72"/>
        <end position="96"/>
    </location>
</feature>
<evidence type="ECO:0000259" key="3">
    <source>
        <dbReference type="Pfam" id="PF06580"/>
    </source>
</evidence>
<dbReference type="GO" id="GO:0000155">
    <property type="term" value="F:phosphorelay sensor kinase activity"/>
    <property type="evidence" value="ECO:0007669"/>
    <property type="project" value="InterPro"/>
</dbReference>